<dbReference type="RefSeq" id="WP_382375443.1">
    <property type="nucleotide sequence ID" value="NZ_JBHRZI010000017.1"/>
</dbReference>
<organism evidence="2 3">
    <name type="scientific">Lentzea rhizosphaerae</name>
    <dbReference type="NCBI Taxonomy" id="2041025"/>
    <lineage>
        <taxon>Bacteria</taxon>
        <taxon>Bacillati</taxon>
        <taxon>Actinomycetota</taxon>
        <taxon>Actinomycetes</taxon>
        <taxon>Pseudonocardiales</taxon>
        <taxon>Pseudonocardiaceae</taxon>
        <taxon>Lentzea</taxon>
    </lineage>
</organism>
<keyword evidence="1" id="KW-0732">Signal</keyword>
<gene>
    <name evidence="2" type="ORF">ACFOWZ_22300</name>
</gene>
<evidence type="ECO:0000256" key="1">
    <source>
        <dbReference type="SAM" id="SignalP"/>
    </source>
</evidence>
<name>A0ABV8BWA6_9PSEU</name>
<protein>
    <submittedName>
        <fullName evidence="2">Uncharacterized protein</fullName>
    </submittedName>
</protein>
<sequence length="125" mass="13119">MKIPVVVVAFVAAVLPVTGVANAATSTGTRGTCGPIPSQSYCAIGTDQFPGGRISVDVDLVKSSPSGDYQVTWEVWDSRGPTGCEQKIWANAPAGSWTCDNIRPGIVSLTTAKHSPDHAHLGLRW</sequence>
<feature type="chain" id="PRO_5046241447" evidence="1">
    <location>
        <begin position="24"/>
        <end position="125"/>
    </location>
</feature>
<feature type="signal peptide" evidence="1">
    <location>
        <begin position="1"/>
        <end position="23"/>
    </location>
</feature>
<evidence type="ECO:0000313" key="3">
    <source>
        <dbReference type="Proteomes" id="UP001595690"/>
    </source>
</evidence>
<proteinExistence type="predicted"/>
<keyword evidence="3" id="KW-1185">Reference proteome</keyword>
<evidence type="ECO:0000313" key="2">
    <source>
        <dbReference type="EMBL" id="MFC3894219.1"/>
    </source>
</evidence>
<dbReference type="Proteomes" id="UP001595690">
    <property type="component" value="Unassembled WGS sequence"/>
</dbReference>
<reference evidence="3" key="1">
    <citation type="journal article" date="2019" name="Int. J. Syst. Evol. Microbiol.">
        <title>The Global Catalogue of Microorganisms (GCM) 10K type strain sequencing project: providing services to taxonomists for standard genome sequencing and annotation.</title>
        <authorList>
            <consortium name="The Broad Institute Genomics Platform"/>
            <consortium name="The Broad Institute Genome Sequencing Center for Infectious Disease"/>
            <person name="Wu L."/>
            <person name="Ma J."/>
        </authorList>
    </citation>
    <scope>NUCLEOTIDE SEQUENCE [LARGE SCALE GENOMIC DNA]</scope>
    <source>
        <strain evidence="3">CGMCC 4.7405</strain>
    </source>
</reference>
<accession>A0ABV8BWA6</accession>
<comment type="caution">
    <text evidence="2">The sequence shown here is derived from an EMBL/GenBank/DDBJ whole genome shotgun (WGS) entry which is preliminary data.</text>
</comment>
<dbReference type="EMBL" id="JBHRZI010000017">
    <property type="protein sequence ID" value="MFC3894219.1"/>
    <property type="molecule type" value="Genomic_DNA"/>
</dbReference>